<keyword evidence="8" id="KW-0067">ATP-binding</keyword>
<accession>A0ABV9LXX6</accession>
<evidence type="ECO:0000313" key="11">
    <source>
        <dbReference type="EMBL" id="MFC4701421.1"/>
    </source>
</evidence>
<evidence type="ECO:0000256" key="3">
    <source>
        <dbReference type="ARBA" id="ARBA00019010"/>
    </source>
</evidence>
<keyword evidence="7" id="KW-0547">Nucleotide-binding</keyword>
<keyword evidence="12" id="KW-1185">Reference proteome</keyword>
<evidence type="ECO:0000256" key="1">
    <source>
        <dbReference type="ARBA" id="ARBA00004496"/>
    </source>
</evidence>
<protein>
    <recommendedName>
        <fullName evidence="3">tRNA threonylcarbamoyladenosine biosynthesis protein TsaE</fullName>
    </recommendedName>
    <alternativeName>
        <fullName evidence="10">t(6)A37 threonylcarbamoyladenosine biosynthesis protein TsaE</fullName>
    </alternativeName>
</protein>
<evidence type="ECO:0000313" key="12">
    <source>
        <dbReference type="Proteomes" id="UP001595897"/>
    </source>
</evidence>
<evidence type="ECO:0000256" key="10">
    <source>
        <dbReference type="ARBA" id="ARBA00032441"/>
    </source>
</evidence>
<keyword evidence="6" id="KW-0479">Metal-binding</keyword>
<evidence type="ECO:0000256" key="5">
    <source>
        <dbReference type="ARBA" id="ARBA00022694"/>
    </source>
</evidence>
<evidence type="ECO:0000256" key="6">
    <source>
        <dbReference type="ARBA" id="ARBA00022723"/>
    </source>
</evidence>
<dbReference type="Gene3D" id="3.40.50.300">
    <property type="entry name" value="P-loop containing nucleotide triphosphate hydrolases"/>
    <property type="match status" value="1"/>
</dbReference>
<evidence type="ECO:0000256" key="9">
    <source>
        <dbReference type="ARBA" id="ARBA00022842"/>
    </source>
</evidence>
<comment type="subcellular location">
    <subcellularLocation>
        <location evidence="1">Cytoplasm</location>
    </subcellularLocation>
</comment>
<evidence type="ECO:0000256" key="2">
    <source>
        <dbReference type="ARBA" id="ARBA00007599"/>
    </source>
</evidence>
<sequence>MMQVQHSCHDEAATETLAKGLAAAVKAGGLGGSVIYLEGDLGAGKTTFSRGFLHALGHIGSVKSPTYTLVEPYKIGDVDVFHFDLYRLNDPQELEYMGIRDYFNSSTLCLIEWPEKGAGLLPSAELEIKIDYENAGRGFILTSHTRRADAWLSGLK</sequence>
<dbReference type="EMBL" id="JBHSGU010000009">
    <property type="protein sequence ID" value="MFC4701421.1"/>
    <property type="molecule type" value="Genomic_DNA"/>
</dbReference>
<evidence type="ECO:0000256" key="4">
    <source>
        <dbReference type="ARBA" id="ARBA00022490"/>
    </source>
</evidence>
<reference evidence="12" key="1">
    <citation type="journal article" date="2019" name="Int. J. Syst. Evol. Microbiol.">
        <title>The Global Catalogue of Microorganisms (GCM) 10K type strain sequencing project: providing services to taxonomists for standard genome sequencing and annotation.</title>
        <authorList>
            <consortium name="The Broad Institute Genomics Platform"/>
            <consortium name="The Broad Institute Genome Sequencing Center for Infectious Disease"/>
            <person name="Wu L."/>
            <person name="Ma J."/>
        </authorList>
    </citation>
    <scope>NUCLEOTIDE SEQUENCE [LARGE SCALE GENOMIC DNA]</scope>
    <source>
        <strain evidence="12">KACC 12507</strain>
    </source>
</reference>
<comment type="caution">
    <text evidence="11">The sequence shown here is derived from an EMBL/GenBank/DDBJ whole genome shotgun (WGS) entry which is preliminary data.</text>
</comment>
<dbReference type="Pfam" id="PF02367">
    <property type="entry name" value="TsaE"/>
    <property type="match status" value="1"/>
</dbReference>
<dbReference type="RefSeq" id="WP_382409879.1">
    <property type="nucleotide sequence ID" value="NZ_JBHSGU010000009.1"/>
</dbReference>
<proteinExistence type="inferred from homology"/>
<gene>
    <name evidence="11" type="primary">tsaE</name>
    <name evidence="11" type="ORF">ACFO4O_14740</name>
</gene>
<dbReference type="NCBIfam" id="TIGR00150">
    <property type="entry name" value="T6A_YjeE"/>
    <property type="match status" value="1"/>
</dbReference>
<organism evidence="11 12">
    <name type="scientific">Glaciecola siphonariae</name>
    <dbReference type="NCBI Taxonomy" id="521012"/>
    <lineage>
        <taxon>Bacteria</taxon>
        <taxon>Pseudomonadati</taxon>
        <taxon>Pseudomonadota</taxon>
        <taxon>Gammaproteobacteria</taxon>
        <taxon>Alteromonadales</taxon>
        <taxon>Alteromonadaceae</taxon>
        <taxon>Glaciecola</taxon>
    </lineage>
</organism>
<comment type="similarity">
    <text evidence="2">Belongs to the TsaE family.</text>
</comment>
<dbReference type="Proteomes" id="UP001595897">
    <property type="component" value="Unassembled WGS sequence"/>
</dbReference>
<keyword evidence="5" id="KW-0819">tRNA processing</keyword>
<name>A0ABV9LXX6_9ALTE</name>
<evidence type="ECO:0000256" key="7">
    <source>
        <dbReference type="ARBA" id="ARBA00022741"/>
    </source>
</evidence>
<keyword evidence="4" id="KW-0963">Cytoplasm</keyword>
<evidence type="ECO:0000256" key="8">
    <source>
        <dbReference type="ARBA" id="ARBA00022840"/>
    </source>
</evidence>
<dbReference type="InterPro" id="IPR027417">
    <property type="entry name" value="P-loop_NTPase"/>
</dbReference>
<dbReference type="PANTHER" id="PTHR33540">
    <property type="entry name" value="TRNA THREONYLCARBAMOYLADENOSINE BIOSYNTHESIS PROTEIN TSAE"/>
    <property type="match status" value="1"/>
</dbReference>
<dbReference type="SUPFAM" id="SSF52540">
    <property type="entry name" value="P-loop containing nucleoside triphosphate hydrolases"/>
    <property type="match status" value="1"/>
</dbReference>
<dbReference type="InterPro" id="IPR003442">
    <property type="entry name" value="T6A_TsaE"/>
</dbReference>
<keyword evidence="9" id="KW-0460">Magnesium</keyword>
<dbReference type="PANTHER" id="PTHR33540:SF2">
    <property type="entry name" value="TRNA THREONYLCARBAMOYLADENOSINE BIOSYNTHESIS PROTEIN TSAE"/>
    <property type="match status" value="1"/>
</dbReference>